<comment type="caution">
    <text evidence="2">The sequence shown here is derived from an EMBL/GenBank/DDBJ whole genome shotgun (WGS) entry which is preliminary data.</text>
</comment>
<name>A0A9W6I3B3_9ACTN</name>
<reference evidence="2" key="2">
    <citation type="submission" date="2023-01" db="EMBL/GenBank/DDBJ databases">
        <authorList>
            <person name="Sun Q."/>
            <person name="Evtushenko L."/>
        </authorList>
    </citation>
    <scope>NUCLEOTIDE SEQUENCE</scope>
    <source>
        <strain evidence="2">VKM Ac-2007</strain>
    </source>
</reference>
<feature type="region of interest" description="Disordered" evidence="1">
    <location>
        <begin position="1"/>
        <end position="28"/>
    </location>
</feature>
<dbReference type="EMBL" id="BSEV01000009">
    <property type="protein sequence ID" value="GLK10897.1"/>
    <property type="molecule type" value="Genomic_DNA"/>
</dbReference>
<evidence type="ECO:0000256" key="1">
    <source>
        <dbReference type="SAM" id="MobiDB-lite"/>
    </source>
</evidence>
<feature type="region of interest" description="Disordered" evidence="1">
    <location>
        <begin position="62"/>
        <end position="84"/>
    </location>
</feature>
<evidence type="ECO:0000313" key="2">
    <source>
        <dbReference type="EMBL" id="GLK10897.1"/>
    </source>
</evidence>
<proteinExistence type="predicted"/>
<dbReference type="Proteomes" id="UP001143474">
    <property type="component" value="Unassembled WGS sequence"/>
</dbReference>
<gene>
    <name evidence="2" type="ORF">GCM10017600_43030</name>
</gene>
<sequence>MSRRRLRLRGWNGSEASPAAAVRDRPPRGLGCPECLRTAAGAPAALSPPPMTCFPVTGTGGPSMEERLSRSYPNVPTGLFVPVE</sequence>
<organism evidence="2 3">
    <name type="scientific">Streptosporangium carneum</name>
    <dbReference type="NCBI Taxonomy" id="47481"/>
    <lineage>
        <taxon>Bacteria</taxon>
        <taxon>Bacillati</taxon>
        <taxon>Actinomycetota</taxon>
        <taxon>Actinomycetes</taxon>
        <taxon>Streptosporangiales</taxon>
        <taxon>Streptosporangiaceae</taxon>
        <taxon>Streptosporangium</taxon>
    </lineage>
</organism>
<evidence type="ECO:0000313" key="3">
    <source>
        <dbReference type="Proteomes" id="UP001143474"/>
    </source>
</evidence>
<dbReference type="AlphaFoldDB" id="A0A9W6I3B3"/>
<protein>
    <submittedName>
        <fullName evidence="2">Uncharacterized protein</fullName>
    </submittedName>
</protein>
<keyword evidence="3" id="KW-1185">Reference proteome</keyword>
<reference evidence="2" key="1">
    <citation type="journal article" date="2014" name="Int. J. Syst. Evol. Microbiol.">
        <title>Complete genome sequence of Corynebacterium casei LMG S-19264T (=DSM 44701T), isolated from a smear-ripened cheese.</title>
        <authorList>
            <consortium name="US DOE Joint Genome Institute (JGI-PGF)"/>
            <person name="Walter F."/>
            <person name="Albersmeier A."/>
            <person name="Kalinowski J."/>
            <person name="Ruckert C."/>
        </authorList>
    </citation>
    <scope>NUCLEOTIDE SEQUENCE</scope>
    <source>
        <strain evidence="2">VKM Ac-2007</strain>
    </source>
</reference>
<accession>A0A9W6I3B3</accession>